<protein>
    <submittedName>
        <fullName evidence="1">Uncharacterized protein</fullName>
    </submittedName>
</protein>
<dbReference type="Proteomes" id="UP000798488">
    <property type="component" value="Unassembled WGS sequence"/>
</dbReference>
<keyword evidence="2" id="KW-1185">Reference proteome</keyword>
<proteinExistence type="predicted"/>
<name>A0A9D2WQG3_9FIRM</name>
<gene>
    <name evidence="1" type="ORF">SPSYN_02513</name>
</gene>
<dbReference type="EMBL" id="LSRS01000005">
    <property type="protein sequence ID" value="KAF1084727.1"/>
    <property type="molecule type" value="Genomic_DNA"/>
</dbReference>
<evidence type="ECO:0000313" key="1">
    <source>
        <dbReference type="EMBL" id="KAF1084727.1"/>
    </source>
</evidence>
<dbReference type="AlphaFoldDB" id="A0A9D2WQG3"/>
<accession>A0A9D2WQG3</accession>
<reference evidence="1" key="1">
    <citation type="submission" date="2016-02" db="EMBL/GenBank/DDBJ databases">
        <title>Draft Genome Sequence of Sporotomaculum syntrophicum Strain FB, a Syntrophic Benzoate Degrader.</title>
        <authorList>
            <person name="Nobu M.K."/>
            <person name="Narihiro T."/>
            <person name="Qiu Y.-L."/>
            <person name="Ohashi A."/>
            <person name="Liu W.-T."/>
            <person name="Yuji S."/>
        </authorList>
    </citation>
    <scope>NUCLEOTIDE SEQUENCE</scope>
    <source>
        <strain evidence="1">FB</strain>
    </source>
</reference>
<evidence type="ECO:0000313" key="2">
    <source>
        <dbReference type="Proteomes" id="UP000798488"/>
    </source>
</evidence>
<sequence length="129" mass="14290">MVAGFLYAQIAVSSTEDAEQVRIVREPLLQRHEHGHRYYYAYPRESYANRIPGGRVPVAEYPAETGQDNGVSAGTGDDGDGVTFNDFLANIFCDGCSNHCSLLKPKCGQGARQQELAKSRYQQLYEIQG</sequence>
<organism evidence="1 2">
    <name type="scientific">Sporotomaculum syntrophicum</name>
    <dbReference type="NCBI Taxonomy" id="182264"/>
    <lineage>
        <taxon>Bacteria</taxon>
        <taxon>Bacillati</taxon>
        <taxon>Bacillota</taxon>
        <taxon>Clostridia</taxon>
        <taxon>Eubacteriales</taxon>
        <taxon>Desulfallaceae</taxon>
        <taxon>Sporotomaculum</taxon>
    </lineage>
</organism>
<comment type="caution">
    <text evidence="1">The sequence shown here is derived from an EMBL/GenBank/DDBJ whole genome shotgun (WGS) entry which is preliminary data.</text>
</comment>